<reference evidence="5" key="1">
    <citation type="journal article" date="2015" name="Nature">
        <title>Complex archaea that bridge the gap between prokaryotes and eukaryotes.</title>
        <authorList>
            <person name="Spang A."/>
            <person name="Saw J.H."/>
            <person name="Jorgensen S.L."/>
            <person name="Zaremba-Niedzwiedzka K."/>
            <person name="Martijn J."/>
            <person name="Lind A.E."/>
            <person name="van Eijk R."/>
            <person name="Schleper C."/>
            <person name="Guy L."/>
            <person name="Ettema T.J."/>
        </authorList>
    </citation>
    <scope>NUCLEOTIDE SEQUENCE</scope>
</reference>
<dbReference type="InterPro" id="IPR001876">
    <property type="entry name" value="Znf_RanBP2"/>
</dbReference>
<evidence type="ECO:0000256" key="2">
    <source>
        <dbReference type="ARBA" id="ARBA00022771"/>
    </source>
</evidence>
<keyword evidence="2" id="KW-0863">Zinc-finger</keyword>
<evidence type="ECO:0000259" key="4">
    <source>
        <dbReference type="PROSITE" id="PS01358"/>
    </source>
</evidence>
<gene>
    <name evidence="5" type="ORF">LCGC14_2650950</name>
</gene>
<name>A0A0F9CLT9_9ZZZZ</name>
<dbReference type="AlphaFoldDB" id="A0A0F9CLT9"/>
<comment type="caution">
    <text evidence="5">The sequence shown here is derived from an EMBL/GenBank/DDBJ whole genome shotgun (WGS) entry which is preliminary data.</text>
</comment>
<proteinExistence type="predicted"/>
<keyword evidence="3" id="KW-0862">Zinc</keyword>
<accession>A0A0F9CLT9</accession>
<evidence type="ECO:0000256" key="1">
    <source>
        <dbReference type="ARBA" id="ARBA00022723"/>
    </source>
</evidence>
<dbReference type="EMBL" id="LAZR01045971">
    <property type="protein sequence ID" value="KKK97616.1"/>
    <property type="molecule type" value="Genomic_DNA"/>
</dbReference>
<evidence type="ECO:0000313" key="5">
    <source>
        <dbReference type="EMBL" id="KKK97616.1"/>
    </source>
</evidence>
<protein>
    <recommendedName>
        <fullName evidence="4">RanBP2-type domain-containing protein</fullName>
    </recommendedName>
</protein>
<evidence type="ECO:0000256" key="3">
    <source>
        <dbReference type="ARBA" id="ARBA00022833"/>
    </source>
</evidence>
<dbReference type="GO" id="GO:0008270">
    <property type="term" value="F:zinc ion binding"/>
    <property type="evidence" value="ECO:0007669"/>
    <property type="project" value="UniProtKB-KW"/>
</dbReference>
<organism evidence="5">
    <name type="scientific">marine sediment metagenome</name>
    <dbReference type="NCBI Taxonomy" id="412755"/>
    <lineage>
        <taxon>unclassified sequences</taxon>
        <taxon>metagenomes</taxon>
        <taxon>ecological metagenomes</taxon>
    </lineage>
</organism>
<dbReference type="PROSITE" id="PS01358">
    <property type="entry name" value="ZF_RANBP2_1"/>
    <property type="match status" value="1"/>
</dbReference>
<sequence length="149" mass="17586">MVLDKNEKIEDRVQEKKQLTIKKPWKCTNCFHINEGYYKFCDNCGLKPAVQAKAPQMAEGELIEIKKAKRKKVYALGEKQEFYRMLLWYTRAKGHKDGYAAYIYQSKFGVMPVKVKHLDVLEPTDEVRNYIKYYNIRRAKSRNKARAVA</sequence>
<keyword evidence="1" id="KW-0479">Metal-binding</keyword>
<feature type="domain" description="RanBP2-type" evidence="4">
    <location>
        <begin position="25"/>
        <end position="44"/>
    </location>
</feature>